<proteinExistence type="predicted"/>
<dbReference type="AlphaFoldDB" id="A0A8E2JLG0"/>
<evidence type="ECO:0000313" key="2">
    <source>
        <dbReference type="Proteomes" id="UP000250140"/>
    </source>
</evidence>
<dbReference type="InterPro" id="IPR009291">
    <property type="entry name" value="Vps62"/>
</dbReference>
<name>A0A8E2JLG0_9PEZI</name>
<organism evidence="1 2">
    <name type="scientific">Glonium stellatum</name>
    <dbReference type="NCBI Taxonomy" id="574774"/>
    <lineage>
        <taxon>Eukaryota</taxon>
        <taxon>Fungi</taxon>
        <taxon>Dikarya</taxon>
        <taxon>Ascomycota</taxon>
        <taxon>Pezizomycotina</taxon>
        <taxon>Dothideomycetes</taxon>
        <taxon>Pleosporomycetidae</taxon>
        <taxon>Gloniales</taxon>
        <taxon>Gloniaceae</taxon>
        <taxon>Glonium</taxon>
    </lineage>
</organism>
<dbReference type="EMBL" id="KV751124">
    <property type="protein sequence ID" value="OCL01473.1"/>
    <property type="molecule type" value="Genomic_DNA"/>
</dbReference>
<protein>
    <recommendedName>
        <fullName evidence="3">Vacuolar protein sorting-associated protein 62</fullName>
    </recommendedName>
</protein>
<dbReference type="Pfam" id="PF06101">
    <property type="entry name" value="Vps62"/>
    <property type="match status" value="1"/>
</dbReference>
<dbReference type="Proteomes" id="UP000250140">
    <property type="component" value="Unassembled WGS sequence"/>
</dbReference>
<dbReference type="PANTHER" id="PTHR48174:SF5">
    <property type="entry name" value="VACUOLAR PROTEIN SORTING-ASSOCIATED PROTEIN 62"/>
    <property type="match status" value="1"/>
</dbReference>
<reference evidence="1 2" key="1">
    <citation type="journal article" date="2016" name="Nat. Commun.">
        <title>Ectomycorrhizal ecology is imprinted in the genome of the dominant symbiotic fungus Cenococcum geophilum.</title>
        <authorList>
            <consortium name="DOE Joint Genome Institute"/>
            <person name="Peter M."/>
            <person name="Kohler A."/>
            <person name="Ohm R.A."/>
            <person name="Kuo A."/>
            <person name="Krutzmann J."/>
            <person name="Morin E."/>
            <person name="Arend M."/>
            <person name="Barry K.W."/>
            <person name="Binder M."/>
            <person name="Choi C."/>
            <person name="Clum A."/>
            <person name="Copeland A."/>
            <person name="Grisel N."/>
            <person name="Haridas S."/>
            <person name="Kipfer T."/>
            <person name="LaButti K."/>
            <person name="Lindquist E."/>
            <person name="Lipzen A."/>
            <person name="Maire R."/>
            <person name="Meier B."/>
            <person name="Mihaltcheva S."/>
            <person name="Molinier V."/>
            <person name="Murat C."/>
            <person name="Poggeler S."/>
            <person name="Quandt C.A."/>
            <person name="Sperisen C."/>
            <person name="Tritt A."/>
            <person name="Tisserant E."/>
            <person name="Crous P.W."/>
            <person name="Henrissat B."/>
            <person name="Nehls U."/>
            <person name="Egli S."/>
            <person name="Spatafora J.W."/>
            <person name="Grigoriev I.V."/>
            <person name="Martin F.M."/>
        </authorList>
    </citation>
    <scope>NUCLEOTIDE SEQUENCE [LARGE SCALE GENOMIC DNA]</scope>
    <source>
        <strain evidence="1 2">CBS 207.34</strain>
    </source>
</reference>
<dbReference type="PANTHER" id="PTHR48174">
    <property type="entry name" value="DUF946 FAMILY PROTEIN"/>
    <property type="match status" value="1"/>
</dbReference>
<evidence type="ECO:0008006" key="3">
    <source>
        <dbReference type="Google" id="ProtNLM"/>
    </source>
</evidence>
<accession>A0A8E2JLG0</accession>
<sequence length="337" mass="37202">MAAIDRDPTTMSPTATPTPAIAPAGVPQYVLDYAPLVHLYSKELYKPADIGAQLLNTRPQINFADVVVPSPPLTLYNLDQLNKAGTKGGQDVYLTTKVDITTNPPWLNGVAPDANGKTNGATSCCIIVVDHGSGNVDVFYHYFYAFNWGGVVLGDQLGDHVGDWEHNMIRFSNGVPKYVWFSQHANGEAFQYRVLKKDKSGKRPLVYCANGSHANYATPGVHDHTFPNLNLDFPFLLVDHTDEGPLWDPTLSAYYVSYDPAKKSFTPYDSATPTAWLNYVGRWGDQQYPDKDKRQRQLAGNRKFVGGPTGPQDKQLNRKNVCPANGQLCILRDDLGP</sequence>
<gene>
    <name evidence="1" type="ORF">AOQ84DRAFT_383685</name>
</gene>
<evidence type="ECO:0000313" key="1">
    <source>
        <dbReference type="EMBL" id="OCL01473.1"/>
    </source>
</evidence>
<dbReference type="OrthoDB" id="188042at2759"/>
<keyword evidence="2" id="KW-1185">Reference proteome</keyword>